<sequence>MKVGNTTDPDSSTAVPDERSIGAESLKAFAHPLRMALYYELGRRRSATASQLARALGESSGQTSYHLRQLERHGFVEDDPEHVGGRERWWRPIGFSLTDSGLIADPKTERAVGSVLRQVIAERAATLTGWAEHLDASLDVETGQLSSSTLDLTAAEAETLIGELMALAQRYSAMACDREALAETRRYRVYLDVLPLSFDK</sequence>
<dbReference type="SUPFAM" id="SSF46785">
    <property type="entry name" value="Winged helix' DNA-binding domain"/>
    <property type="match status" value="1"/>
</dbReference>
<dbReference type="Pfam" id="PF12840">
    <property type="entry name" value="HTH_20"/>
    <property type="match status" value="1"/>
</dbReference>
<dbReference type="OrthoDB" id="7945987at2"/>
<accession>A0A2N9JFM2</accession>
<dbReference type="InterPro" id="IPR036390">
    <property type="entry name" value="WH_DNA-bd_sf"/>
</dbReference>
<keyword evidence="3" id="KW-1185">Reference proteome</keyword>
<reference evidence="2 3" key="1">
    <citation type="submission" date="2018-02" db="EMBL/GenBank/DDBJ databases">
        <authorList>
            <person name="Cohen D.B."/>
            <person name="Kent A.D."/>
        </authorList>
    </citation>
    <scope>NUCLEOTIDE SEQUENCE [LARGE SCALE GENOMIC DNA]</scope>
    <source>
        <strain evidence="2">1</strain>
    </source>
</reference>
<dbReference type="Proteomes" id="UP000238164">
    <property type="component" value="Chromosome 1"/>
</dbReference>
<dbReference type="EMBL" id="LT985188">
    <property type="protein sequence ID" value="SPD86380.1"/>
    <property type="molecule type" value="Genomic_DNA"/>
</dbReference>
<proteinExistence type="predicted"/>
<dbReference type="InterPro" id="IPR036388">
    <property type="entry name" value="WH-like_DNA-bd_sf"/>
</dbReference>
<evidence type="ECO:0000313" key="3">
    <source>
        <dbReference type="Proteomes" id="UP000238164"/>
    </source>
</evidence>
<gene>
    <name evidence="2" type="ORF">MPLG2_1344</name>
</gene>
<dbReference type="CDD" id="cd00090">
    <property type="entry name" value="HTH_ARSR"/>
    <property type="match status" value="1"/>
</dbReference>
<dbReference type="Gene3D" id="1.10.10.10">
    <property type="entry name" value="Winged helix-like DNA-binding domain superfamily/Winged helix DNA-binding domain"/>
    <property type="match status" value="1"/>
</dbReference>
<dbReference type="GO" id="GO:0003700">
    <property type="term" value="F:DNA-binding transcription factor activity"/>
    <property type="evidence" value="ECO:0007669"/>
    <property type="project" value="InterPro"/>
</dbReference>
<dbReference type="AlphaFoldDB" id="A0A2N9JFM2"/>
<dbReference type="KEGG" id="mgg:MPLG2_1344"/>
<organism evidence="2 3">
    <name type="scientific">Micropruina glycogenica</name>
    <dbReference type="NCBI Taxonomy" id="75385"/>
    <lineage>
        <taxon>Bacteria</taxon>
        <taxon>Bacillati</taxon>
        <taxon>Actinomycetota</taxon>
        <taxon>Actinomycetes</taxon>
        <taxon>Propionibacteriales</taxon>
        <taxon>Nocardioidaceae</taxon>
        <taxon>Micropruina</taxon>
    </lineage>
</organism>
<dbReference type="InterPro" id="IPR001845">
    <property type="entry name" value="HTH_ArsR_DNA-bd_dom"/>
</dbReference>
<protein>
    <recommendedName>
        <fullName evidence="1">HTH arsR-type domain-containing protein</fullName>
    </recommendedName>
</protein>
<name>A0A2N9JFM2_9ACTN</name>
<dbReference type="InterPro" id="IPR011991">
    <property type="entry name" value="ArsR-like_HTH"/>
</dbReference>
<feature type="domain" description="HTH arsR-type" evidence="1">
    <location>
        <begin position="24"/>
        <end position="106"/>
    </location>
</feature>
<dbReference type="RefSeq" id="WP_105185387.1">
    <property type="nucleotide sequence ID" value="NZ_BAAAGO010000018.1"/>
</dbReference>
<dbReference type="SMART" id="SM00418">
    <property type="entry name" value="HTH_ARSR"/>
    <property type="match status" value="1"/>
</dbReference>
<evidence type="ECO:0000313" key="2">
    <source>
        <dbReference type="EMBL" id="SPD86380.1"/>
    </source>
</evidence>
<evidence type="ECO:0000259" key="1">
    <source>
        <dbReference type="SMART" id="SM00418"/>
    </source>
</evidence>